<dbReference type="EMBL" id="AP028127">
    <property type="protein sequence ID" value="BEH90700.1"/>
    <property type="molecule type" value="Genomic_DNA"/>
</dbReference>
<evidence type="ECO:0000256" key="1">
    <source>
        <dbReference type="ARBA" id="ARBA00000073"/>
    </source>
</evidence>
<name>A0ABN6ZFH0_9FIRM</name>
<dbReference type="RefSeq" id="WP_338617951.1">
    <property type="nucleotide sequence ID" value="NZ_AP028127.1"/>
</dbReference>
<evidence type="ECO:0000256" key="3">
    <source>
        <dbReference type="RuleBase" id="RU362028"/>
    </source>
</evidence>
<sequence>MTTIRKDEQLIFIINDEQAGQTVREFLQGYHLSRKKIHEMYMNKKVRLNGNSVSFETILHASDELAIALFEEEEIDFLPQKMPLEIIYEDDHLLIINKPAGLMVHPDQKDGKGTLANGVAYYYERRGMKNRVRYIHRLDTETSGGIIFAKTYLAHSLLDYWLSEKKIRRWYVALVSGTLKTKKGKIDAPIGRDRHHGARRRVSSTGDRALTYYQLKRQYQGYALVELELKTGRTHQIRVHMSHLGHPLLGDVLYGGAKDKMKRLALHSARIEMLHPITREPLMLHIPIPNDMKRWIK</sequence>
<comment type="catalytic activity">
    <reaction evidence="1 3">
        <text>a uridine in RNA = a pseudouridine in RNA</text>
        <dbReference type="Rhea" id="RHEA:48348"/>
        <dbReference type="Rhea" id="RHEA-COMP:12068"/>
        <dbReference type="Rhea" id="RHEA-COMP:12069"/>
        <dbReference type="ChEBI" id="CHEBI:65314"/>
        <dbReference type="ChEBI" id="CHEBI:65315"/>
    </reaction>
</comment>
<dbReference type="PANTHER" id="PTHR21600:SF71">
    <property type="entry name" value="PSEUDOURIDINE SYNTHASE"/>
    <property type="match status" value="1"/>
</dbReference>
<dbReference type="Gene3D" id="3.30.2350.10">
    <property type="entry name" value="Pseudouridine synthase"/>
    <property type="match status" value="1"/>
</dbReference>
<dbReference type="InterPro" id="IPR006224">
    <property type="entry name" value="PsdUridine_synth_RluA-like_CS"/>
</dbReference>
<dbReference type="Pfam" id="PF00849">
    <property type="entry name" value="PseudoU_synth_2"/>
    <property type="match status" value="1"/>
</dbReference>
<proteinExistence type="inferred from homology"/>
<dbReference type="PANTHER" id="PTHR21600">
    <property type="entry name" value="MITOCHONDRIAL RNA PSEUDOURIDINE SYNTHASE"/>
    <property type="match status" value="1"/>
</dbReference>
<organism evidence="5 6">
    <name type="scientific">Turicibacter faecis</name>
    <dbReference type="NCBI Taxonomy" id="2963365"/>
    <lineage>
        <taxon>Bacteria</taxon>
        <taxon>Bacillati</taxon>
        <taxon>Bacillota</taxon>
        <taxon>Erysipelotrichia</taxon>
        <taxon>Erysipelotrichales</taxon>
        <taxon>Turicibacteraceae</taxon>
        <taxon>Turicibacter</taxon>
    </lineage>
</organism>
<evidence type="ECO:0000313" key="6">
    <source>
        <dbReference type="Proteomes" id="UP001432099"/>
    </source>
</evidence>
<dbReference type="SUPFAM" id="SSF55120">
    <property type="entry name" value="Pseudouridine synthase"/>
    <property type="match status" value="1"/>
</dbReference>
<evidence type="ECO:0000259" key="4">
    <source>
        <dbReference type="Pfam" id="PF00849"/>
    </source>
</evidence>
<dbReference type="NCBIfam" id="TIGR00005">
    <property type="entry name" value="rluA_subfam"/>
    <property type="match status" value="1"/>
</dbReference>
<keyword evidence="3" id="KW-0413">Isomerase</keyword>
<dbReference type="PROSITE" id="PS01129">
    <property type="entry name" value="PSI_RLU"/>
    <property type="match status" value="1"/>
</dbReference>
<dbReference type="InterPro" id="IPR020103">
    <property type="entry name" value="PsdUridine_synth_cat_dom_sf"/>
</dbReference>
<dbReference type="InterPro" id="IPR006145">
    <property type="entry name" value="PsdUridine_synth_RsuA/RluA"/>
</dbReference>
<comment type="function">
    <text evidence="3">Responsible for synthesis of pseudouridine from uracil.</text>
</comment>
<evidence type="ECO:0000256" key="2">
    <source>
        <dbReference type="ARBA" id="ARBA00010876"/>
    </source>
</evidence>
<evidence type="ECO:0000313" key="5">
    <source>
        <dbReference type="EMBL" id="BEH90700.1"/>
    </source>
</evidence>
<dbReference type="InterPro" id="IPR050188">
    <property type="entry name" value="RluA_PseudoU_synthase"/>
</dbReference>
<protein>
    <recommendedName>
        <fullName evidence="3">Pseudouridine synthase</fullName>
        <ecNumber evidence="3">5.4.99.-</ecNumber>
    </recommendedName>
</protein>
<accession>A0ABN6ZFH0</accession>
<dbReference type="Proteomes" id="UP001432099">
    <property type="component" value="Chromosome"/>
</dbReference>
<keyword evidence="6" id="KW-1185">Reference proteome</keyword>
<dbReference type="InterPro" id="IPR006225">
    <property type="entry name" value="PsdUridine_synth_RluC/D"/>
</dbReference>
<reference evidence="5" key="1">
    <citation type="journal article" date="2024" name="Int. J. Syst. Evol. Microbiol.">
        <title>Turicibacter faecis sp. nov., isolated from faeces of heart failure mouse model.</title>
        <authorList>
            <person name="Imamura Y."/>
            <person name="Motooka D."/>
            <person name="Nakajima Y."/>
            <person name="Ito S."/>
            <person name="Kitakaze M."/>
            <person name="Iida T."/>
            <person name="Nakamura S."/>
        </authorList>
    </citation>
    <scope>NUCLEOTIDE SEQUENCE</scope>
    <source>
        <strain evidence="5">TC023</strain>
    </source>
</reference>
<comment type="similarity">
    <text evidence="2 3">Belongs to the pseudouridine synthase RluA family.</text>
</comment>
<dbReference type="CDD" id="cd02869">
    <property type="entry name" value="PseudoU_synth_RluA_like"/>
    <property type="match status" value="1"/>
</dbReference>
<gene>
    <name evidence="5" type="ORF">T23_08020</name>
</gene>
<dbReference type="EC" id="5.4.99.-" evidence="3"/>
<feature type="domain" description="Pseudouridine synthase RsuA/RluA-like" evidence="4">
    <location>
        <begin position="92"/>
        <end position="243"/>
    </location>
</feature>